<dbReference type="AlphaFoldDB" id="A0A1W1YFR1"/>
<evidence type="ECO:0000256" key="4">
    <source>
        <dbReference type="ARBA" id="ARBA00022989"/>
    </source>
</evidence>
<evidence type="ECO:0000256" key="1">
    <source>
        <dbReference type="ARBA" id="ARBA00004651"/>
    </source>
</evidence>
<dbReference type="Proteomes" id="UP000243884">
    <property type="component" value="Unassembled WGS sequence"/>
</dbReference>
<dbReference type="OrthoDB" id="9792579at2"/>
<feature type="transmembrane region" description="Helical" evidence="6">
    <location>
        <begin position="66"/>
        <end position="85"/>
    </location>
</feature>
<feature type="transmembrane region" description="Helical" evidence="6">
    <location>
        <begin position="97"/>
        <end position="120"/>
    </location>
</feature>
<evidence type="ECO:0000256" key="3">
    <source>
        <dbReference type="ARBA" id="ARBA00022692"/>
    </source>
</evidence>
<dbReference type="GO" id="GO:0005886">
    <property type="term" value="C:plasma membrane"/>
    <property type="evidence" value="ECO:0007669"/>
    <property type="project" value="UniProtKB-SubCell"/>
</dbReference>
<dbReference type="InterPro" id="IPR001851">
    <property type="entry name" value="ABC_transp_permease"/>
</dbReference>
<reference evidence="8" key="1">
    <citation type="submission" date="2017-04" db="EMBL/GenBank/DDBJ databases">
        <authorList>
            <person name="Varghese N."/>
            <person name="Submissions S."/>
        </authorList>
    </citation>
    <scope>NUCLEOTIDE SEQUENCE [LARGE SCALE GENOMIC DNA]</scope>
    <source>
        <strain evidence="8">DSM 21500</strain>
    </source>
</reference>
<dbReference type="CDD" id="cd06580">
    <property type="entry name" value="TM_PBP1_transp_TpRbsC_like"/>
    <property type="match status" value="1"/>
</dbReference>
<accession>A0A1W1YFR1</accession>
<feature type="transmembrane region" description="Helical" evidence="6">
    <location>
        <begin position="228"/>
        <end position="248"/>
    </location>
</feature>
<dbReference type="EMBL" id="FWXK01000002">
    <property type="protein sequence ID" value="SMC34618.1"/>
    <property type="molecule type" value="Genomic_DNA"/>
</dbReference>
<evidence type="ECO:0000256" key="2">
    <source>
        <dbReference type="ARBA" id="ARBA00022475"/>
    </source>
</evidence>
<dbReference type="PANTHER" id="PTHR43370:SF1">
    <property type="entry name" value="GUANOSINE ABC TRANSPORTER PERMEASE PROTEIN NUPQ"/>
    <property type="match status" value="1"/>
</dbReference>
<dbReference type="STRING" id="371602.SAMN04487984_0642"/>
<sequence>MDTVSLISLIVTSTLVYSTPLVLTAIGGTFSERGGIVNVGLEGTMVIGAFIGIVFNLTFADALGDWTPILGIILGGLVGVLYAAIHAYATVKARADHIISGTVLNLMAPALGVFLTKVIFDGKGQTDNISETIGYASVPLLEKIPVIGDIFFNHTFVFAYVAIILGALATFVIYNTRYGLRLRSVGENPQAADTLGINVDNYRISGVLLSGLFAGMGGALFAQSISGSFSIGTIAGQGFMALAAMIFGKWHPMGATFAAFFFGFAQSLSIIGGQLPVINEIPSVYLQILPYLITIVVLVAFLGKASGPKAGGTNYIKAK</sequence>
<evidence type="ECO:0000313" key="8">
    <source>
        <dbReference type="Proteomes" id="UP000243884"/>
    </source>
</evidence>
<evidence type="ECO:0000313" key="7">
    <source>
        <dbReference type="EMBL" id="SMC34618.1"/>
    </source>
</evidence>
<feature type="transmembrane region" description="Helical" evidence="6">
    <location>
        <begin position="255"/>
        <end position="278"/>
    </location>
</feature>
<keyword evidence="5 6" id="KW-0472">Membrane</keyword>
<dbReference type="Pfam" id="PF02653">
    <property type="entry name" value="BPD_transp_2"/>
    <property type="match status" value="1"/>
</dbReference>
<dbReference type="PANTHER" id="PTHR43370">
    <property type="entry name" value="SUGAR ABC TRANSPORTER INTEGRAL MEMBRANE PROTEIN-RELATED"/>
    <property type="match status" value="1"/>
</dbReference>
<feature type="transmembrane region" description="Helical" evidence="6">
    <location>
        <begin position="150"/>
        <end position="174"/>
    </location>
</feature>
<keyword evidence="7" id="KW-0762">Sugar transport</keyword>
<evidence type="ECO:0000256" key="5">
    <source>
        <dbReference type="ARBA" id="ARBA00023136"/>
    </source>
</evidence>
<keyword evidence="8" id="KW-1185">Reference proteome</keyword>
<name>A0A1W1YFR1_9LACT</name>
<keyword evidence="2" id="KW-1003">Cell membrane</keyword>
<feature type="transmembrane region" description="Helical" evidence="6">
    <location>
        <begin position="284"/>
        <end position="303"/>
    </location>
</feature>
<feature type="transmembrane region" description="Helical" evidence="6">
    <location>
        <begin position="6"/>
        <end position="27"/>
    </location>
</feature>
<organism evidence="7 8">
    <name type="scientific">Aerococcus suis</name>
    <dbReference type="NCBI Taxonomy" id="371602"/>
    <lineage>
        <taxon>Bacteria</taxon>
        <taxon>Bacillati</taxon>
        <taxon>Bacillota</taxon>
        <taxon>Bacilli</taxon>
        <taxon>Lactobacillales</taxon>
        <taxon>Aerococcaceae</taxon>
        <taxon>Aerococcus</taxon>
    </lineage>
</organism>
<keyword evidence="7" id="KW-0813">Transport</keyword>
<keyword evidence="4 6" id="KW-1133">Transmembrane helix</keyword>
<dbReference type="GO" id="GO:0022857">
    <property type="term" value="F:transmembrane transporter activity"/>
    <property type="evidence" value="ECO:0007669"/>
    <property type="project" value="InterPro"/>
</dbReference>
<feature type="transmembrane region" description="Helical" evidence="6">
    <location>
        <begin position="204"/>
        <end position="222"/>
    </location>
</feature>
<comment type="subcellular location">
    <subcellularLocation>
        <location evidence="1">Cell membrane</location>
        <topology evidence="1">Multi-pass membrane protein</topology>
    </subcellularLocation>
</comment>
<keyword evidence="3 6" id="KW-0812">Transmembrane</keyword>
<protein>
    <submittedName>
        <fullName evidence="7">Simple sugar transport system permease protein</fullName>
    </submittedName>
</protein>
<proteinExistence type="predicted"/>
<evidence type="ECO:0000256" key="6">
    <source>
        <dbReference type="SAM" id="Phobius"/>
    </source>
</evidence>
<dbReference type="RefSeq" id="WP_084098441.1">
    <property type="nucleotide sequence ID" value="NZ_FWXK01000002.1"/>
</dbReference>
<gene>
    <name evidence="7" type="ORF">SAMN04487984_0642</name>
</gene>
<feature type="transmembrane region" description="Helical" evidence="6">
    <location>
        <begin position="39"/>
        <end position="60"/>
    </location>
</feature>